<feature type="region of interest" description="Disordered" evidence="1">
    <location>
        <begin position="1"/>
        <end position="27"/>
    </location>
</feature>
<reference evidence="3" key="1">
    <citation type="journal article" date="2019" name="Int. J. Syst. Evol. Microbiol.">
        <title>The Global Catalogue of Microorganisms (GCM) 10K type strain sequencing project: providing services to taxonomists for standard genome sequencing and annotation.</title>
        <authorList>
            <consortium name="The Broad Institute Genomics Platform"/>
            <consortium name="The Broad Institute Genome Sequencing Center for Infectious Disease"/>
            <person name="Wu L."/>
            <person name="Ma J."/>
        </authorList>
    </citation>
    <scope>NUCLEOTIDE SEQUENCE [LARGE SCALE GENOMIC DNA]</scope>
    <source>
        <strain evidence="3">JCM 17316</strain>
    </source>
</reference>
<accession>A0ABP7YP54</accession>
<evidence type="ECO:0000313" key="3">
    <source>
        <dbReference type="Proteomes" id="UP001500266"/>
    </source>
</evidence>
<protein>
    <recommendedName>
        <fullName evidence="4">Tn3 transposase DDE domain-containing protein</fullName>
    </recommendedName>
</protein>
<dbReference type="EMBL" id="BAABDO010000028">
    <property type="protein sequence ID" value="GAA4139067.1"/>
    <property type="molecule type" value="Genomic_DNA"/>
</dbReference>
<name>A0ABP7YP54_9ACTN</name>
<dbReference type="Proteomes" id="UP001500266">
    <property type="component" value="Unassembled WGS sequence"/>
</dbReference>
<proteinExistence type="predicted"/>
<gene>
    <name evidence="2" type="ORF">GCM10022416_25050</name>
</gene>
<sequence>MQVGQQRLGLRPAGRQPHVTDLGGVLVDGRDQRGRAGHLRNAGLAYVADQQAQLLRQIIHGDKLATPATCRDATVETRFNKIGGASRPVS</sequence>
<evidence type="ECO:0000313" key="2">
    <source>
        <dbReference type="EMBL" id="GAA4139067.1"/>
    </source>
</evidence>
<evidence type="ECO:0008006" key="4">
    <source>
        <dbReference type="Google" id="ProtNLM"/>
    </source>
</evidence>
<keyword evidence="3" id="KW-1185">Reference proteome</keyword>
<comment type="caution">
    <text evidence="2">The sequence shown here is derived from an EMBL/GenBank/DDBJ whole genome shotgun (WGS) entry which is preliminary data.</text>
</comment>
<organism evidence="2 3">
    <name type="scientific">Actinomadura keratinilytica</name>
    <dbReference type="NCBI Taxonomy" id="547461"/>
    <lineage>
        <taxon>Bacteria</taxon>
        <taxon>Bacillati</taxon>
        <taxon>Actinomycetota</taxon>
        <taxon>Actinomycetes</taxon>
        <taxon>Streptosporangiales</taxon>
        <taxon>Thermomonosporaceae</taxon>
        <taxon>Actinomadura</taxon>
    </lineage>
</organism>
<evidence type="ECO:0000256" key="1">
    <source>
        <dbReference type="SAM" id="MobiDB-lite"/>
    </source>
</evidence>